<organism evidence="2 3">
    <name type="scientific">Deinococcus aetherius</name>
    <dbReference type="NCBI Taxonomy" id="200252"/>
    <lineage>
        <taxon>Bacteria</taxon>
        <taxon>Thermotogati</taxon>
        <taxon>Deinococcota</taxon>
        <taxon>Deinococci</taxon>
        <taxon>Deinococcales</taxon>
        <taxon>Deinococcaceae</taxon>
        <taxon>Deinococcus</taxon>
    </lineage>
</organism>
<dbReference type="PANTHER" id="PTHR43245">
    <property type="entry name" value="BIFUNCTIONAL POLYMYXIN RESISTANCE PROTEIN ARNA"/>
    <property type="match status" value="1"/>
</dbReference>
<dbReference type="Gene3D" id="3.40.50.720">
    <property type="entry name" value="NAD(P)-binding Rossmann-like Domain"/>
    <property type="match status" value="1"/>
</dbReference>
<gene>
    <name evidence="2" type="ORF">DAETH_39710</name>
</gene>
<name>A0ABM8AJI4_9DEIO</name>
<dbReference type="InterPro" id="IPR050177">
    <property type="entry name" value="Lipid_A_modif_metabolic_enz"/>
</dbReference>
<dbReference type="EMBL" id="AP026562">
    <property type="protein sequence ID" value="BDP44002.1"/>
    <property type="molecule type" value="Genomic_DNA"/>
</dbReference>
<dbReference type="SUPFAM" id="SSF51735">
    <property type="entry name" value="NAD(P)-binding Rossmann-fold domains"/>
    <property type="match status" value="1"/>
</dbReference>
<protein>
    <recommendedName>
        <fullName evidence="1">NAD-dependent epimerase/dehydratase domain-containing protein</fullName>
    </recommendedName>
</protein>
<geneLocation type="plasmid" evidence="2 3">
    <name>pDAETH-2</name>
</geneLocation>
<feature type="domain" description="NAD-dependent epimerase/dehydratase" evidence="1">
    <location>
        <begin position="3"/>
        <end position="167"/>
    </location>
</feature>
<dbReference type="Proteomes" id="UP001064971">
    <property type="component" value="Plasmid pDAETH-2"/>
</dbReference>
<dbReference type="InterPro" id="IPR036291">
    <property type="entry name" value="NAD(P)-bd_dom_sf"/>
</dbReference>
<keyword evidence="2" id="KW-0614">Plasmid</keyword>
<evidence type="ECO:0000259" key="1">
    <source>
        <dbReference type="Pfam" id="PF01370"/>
    </source>
</evidence>
<dbReference type="RefSeq" id="WP_264778367.1">
    <property type="nucleotide sequence ID" value="NZ_AP026562.1"/>
</dbReference>
<sequence>MNVLITGAGGNLGRVLAPALAESGHTPLLMDFRPLKTPFAFVQGDATNKADVFRAAGGMDAIVHGAALHGVHLAHHSRDEFWKLNVEGTSHVYEAAKEHGVRKVLLCSTMGVYGESVVVPEDGFAVVTENLPLLPRDFYGLTKVLCEEVAGFYQRAHGIQTISYRLGMFVPEDFIRYGFRLLKGGVDDRDVAQAFLLGLQNDTITCDAFNIMAEVPFTREQLPEWRREPRALLEAAYPGLSALVEKRGGNIDELARMWGDVYWSIEKARNLLGYRPRYNFPEFYAALREGREEHYPYANLPWWGVGQPH</sequence>
<accession>A0ABM8AJI4</accession>
<proteinExistence type="predicted"/>
<dbReference type="CDD" id="cd08946">
    <property type="entry name" value="SDR_e"/>
    <property type="match status" value="1"/>
</dbReference>
<dbReference type="Pfam" id="PF01370">
    <property type="entry name" value="Epimerase"/>
    <property type="match status" value="1"/>
</dbReference>
<keyword evidence="3" id="KW-1185">Reference proteome</keyword>
<evidence type="ECO:0000313" key="3">
    <source>
        <dbReference type="Proteomes" id="UP001064971"/>
    </source>
</evidence>
<dbReference type="InterPro" id="IPR001509">
    <property type="entry name" value="Epimerase_deHydtase"/>
</dbReference>
<reference evidence="2" key="1">
    <citation type="submission" date="2022-07" db="EMBL/GenBank/DDBJ databases">
        <title>Complete Genome Sequence of the Radioresistant Bacterium Deinococcus aetherius ST0316, Isolated from the Air Dust collected in Lower Stratosphere above Japan.</title>
        <authorList>
            <person name="Satoh K."/>
            <person name="Hagiwara K."/>
            <person name="Katsumata K."/>
            <person name="Kubo A."/>
            <person name="Yokobori S."/>
            <person name="Yamagishi A."/>
            <person name="Oono Y."/>
            <person name="Narumi I."/>
        </authorList>
    </citation>
    <scope>NUCLEOTIDE SEQUENCE</scope>
    <source>
        <strain evidence="2">ST0316</strain>
        <plasmid evidence="2">pDAETH-2</plasmid>
    </source>
</reference>
<evidence type="ECO:0000313" key="2">
    <source>
        <dbReference type="EMBL" id="BDP44002.1"/>
    </source>
</evidence>